<dbReference type="Proteomes" id="UP000515908">
    <property type="component" value="Chromosome 21"/>
</dbReference>
<protein>
    <submittedName>
        <fullName evidence="1">Complex 1 protein (LYR family), putative</fullName>
    </submittedName>
</protein>
<evidence type="ECO:0000313" key="1">
    <source>
        <dbReference type="EMBL" id="CAD2221446.1"/>
    </source>
</evidence>
<organism evidence="1 2">
    <name type="scientific">Angomonas deanei</name>
    <dbReference type="NCBI Taxonomy" id="59799"/>
    <lineage>
        <taxon>Eukaryota</taxon>
        <taxon>Discoba</taxon>
        <taxon>Euglenozoa</taxon>
        <taxon>Kinetoplastea</taxon>
        <taxon>Metakinetoplastina</taxon>
        <taxon>Trypanosomatida</taxon>
        <taxon>Trypanosomatidae</taxon>
        <taxon>Strigomonadinae</taxon>
        <taxon>Angomonas</taxon>
    </lineage>
</organism>
<evidence type="ECO:0000313" key="2">
    <source>
        <dbReference type="Proteomes" id="UP000515908"/>
    </source>
</evidence>
<reference evidence="1 2" key="1">
    <citation type="submission" date="2020-08" db="EMBL/GenBank/DDBJ databases">
        <authorList>
            <person name="Newling K."/>
            <person name="Davey J."/>
            <person name="Forrester S."/>
        </authorList>
    </citation>
    <scope>NUCLEOTIDE SEQUENCE [LARGE SCALE GENOMIC DNA]</scope>
    <source>
        <strain evidence="2">Crithidia deanei Carvalho (ATCC PRA-265)</strain>
    </source>
</reference>
<gene>
    <name evidence="1" type="ORF">ADEAN_000897800</name>
</gene>
<dbReference type="VEuPathDB" id="TriTrypDB:ADEAN_000897800"/>
<dbReference type="EMBL" id="LR877165">
    <property type="protein sequence ID" value="CAD2221446.1"/>
    <property type="molecule type" value="Genomic_DNA"/>
</dbReference>
<proteinExistence type="predicted"/>
<accession>A0A7G2CNL5</accession>
<dbReference type="AlphaFoldDB" id="A0A7G2CNL5"/>
<sequence>MLGGSVLRPTSIVLRWKNKPQVLGTEVPSYKDYPYRATDVLYLYKSFLQLIYHHHRPEERADLLFRLRNEFASKRHLSGPKMISAAIRKGEGILALQRQILDAKEVKQRSLGGRQDGAQSVDGLWDQLRTVSGNVLPGLQNYGASRPISGGSYTRQASTGSVYSRRIK</sequence>
<keyword evidence="2" id="KW-1185">Reference proteome</keyword>
<name>A0A7G2CNL5_9TRYP</name>